<dbReference type="AlphaFoldDB" id="A0A9E6Q0Y9"/>
<organism evidence="1 2">
    <name type="scientific">Pseudomonas xantholysinigenes</name>
    <dbReference type="NCBI Taxonomy" id="2745490"/>
    <lineage>
        <taxon>Bacteria</taxon>
        <taxon>Pseudomonadati</taxon>
        <taxon>Pseudomonadota</taxon>
        <taxon>Gammaproteobacteria</taxon>
        <taxon>Pseudomonadales</taxon>
        <taxon>Pseudomonadaceae</taxon>
        <taxon>Pseudomonas</taxon>
    </lineage>
</organism>
<dbReference type="RefSeq" id="WP_186661925.1">
    <property type="nucleotide sequence ID" value="NZ_CP077095.1"/>
</dbReference>
<gene>
    <name evidence="1" type="ORF">HU772_010100</name>
</gene>
<dbReference type="EMBL" id="CP077095">
    <property type="protein sequence ID" value="QXI40392.1"/>
    <property type="molecule type" value="Genomic_DNA"/>
</dbReference>
<sequence>MENYDSAALGLQKNLLNLRRALAQTEASGDEQKALVLAKLIAMMEQGLKKASTDFKPHTLQ</sequence>
<proteinExistence type="predicted"/>
<evidence type="ECO:0000313" key="2">
    <source>
        <dbReference type="Proteomes" id="UP000633418"/>
    </source>
</evidence>
<dbReference type="Proteomes" id="UP000633418">
    <property type="component" value="Chromosome"/>
</dbReference>
<evidence type="ECO:0000313" key="1">
    <source>
        <dbReference type="EMBL" id="QXI40392.1"/>
    </source>
</evidence>
<keyword evidence="2" id="KW-1185">Reference proteome</keyword>
<reference evidence="1 2" key="1">
    <citation type="journal article" date="2020" name="Microorganisms">
        <title>Reliable Identification of Environmental Pseudomonas Isolates Using the rpoD Gene.</title>
        <authorList>
            <consortium name="The Broad Institute Genome Sequencing Platform"/>
            <person name="Girard L."/>
            <person name="Lood C."/>
            <person name="Rokni-Zadeh H."/>
            <person name="van Noort V."/>
            <person name="Lavigne R."/>
            <person name="De Mot R."/>
        </authorList>
    </citation>
    <scope>NUCLEOTIDE SEQUENCE [LARGE SCALE GENOMIC DNA]</scope>
    <source>
        <strain evidence="1 2">RW9S1A</strain>
    </source>
</reference>
<reference evidence="1 2" key="2">
    <citation type="journal article" date="2021" name="Microorganisms">
        <title>The Ever-Expanding Pseudomonas Genus: Description of 43 New Species and Partition of the Pseudomonas putida Group.</title>
        <authorList>
            <person name="Girard L."/>
            <person name="Lood C."/>
            <person name="Hofte M."/>
            <person name="Vandamme P."/>
            <person name="Rokni-Zadeh H."/>
            <person name="van Noort V."/>
            <person name="Lavigne R."/>
            <person name="De Mot R."/>
        </authorList>
    </citation>
    <scope>NUCLEOTIDE SEQUENCE [LARGE SCALE GENOMIC DNA]</scope>
    <source>
        <strain evidence="1 2">RW9S1A</strain>
    </source>
</reference>
<name>A0A9E6Q0Y9_9PSED</name>
<dbReference type="KEGG" id="pxn:HU772_010100"/>
<protein>
    <submittedName>
        <fullName evidence="1">Uncharacterized protein</fullName>
    </submittedName>
</protein>
<accession>A0A9E6Q0Y9</accession>